<dbReference type="InParanoid" id="A0A251VDA4"/>
<evidence type="ECO:0000313" key="4">
    <source>
        <dbReference type="Proteomes" id="UP000215914"/>
    </source>
</evidence>
<sequence>MASPPSGIAEAIDIISEDLRQCRIAAPIDVISEDLLQNIVSRLPAVSFASAACVSRSWNVVCDRVLSRPKLASACSFNHTLQDAVEEVVNKVLSEPIRPHFAIASFGGYHEESCLGEAHQLITAALGAHVPVISNHPDGIIGKGAISDKVYEVEWYFRPDEVDSVMLIVGFLPGLKVTIIPLLKQIQEPETVMIDEFVTDIREFSTSVSGCDSPAAIIMFADHYYADMREVIEHLDYAMSPETVIVGDALSKFRFTNDAQFGSSAAVSLVFAVEMNKPPGIGETQFHAVLSSGLSPVGPTYTTSVIEKTGVFTDIAARREGSVDNIDGETLLNQVKDELGGEDKFWDLFIGVTKKRKYSIRQEKVGSMTSLAFHLVLGRSPRGFYVHGGGLKTDDTFRFYYSNPTTALSSTAAVSSHLRSFNQGRNDTTVVDKVEVFGGLIFACPDTFDKPNIKSSPFLDNFPGVTLGGSFCSSMIGRRVLTKYVKESQEQKEVQCCVHVNGSVYLIMSYTPSLN</sequence>
<feature type="domain" description="F-box" evidence="1">
    <location>
        <begin position="31"/>
        <end position="71"/>
    </location>
</feature>
<dbReference type="SMART" id="SM00256">
    <property type="entry name" value="FBOX"/>
    <property type="match status" value="1"/>
</dbReference>
<dbReference type="AlphaFoldDB" id="A0A251VDA4"/>
<keyword evidence="4" id="KW-1185">Reference proteome</keyword>
<dbReference type="Pfam" id="PF08495">
    <property type="entry name" value="FIST"/>
    <property type="match status" value="1"/>
</dbReference>
<dbReference type="OrthoDB" id="509497at2759"/>
<reference evidence="3" key="2">
    <citation type="submission" date="2017-02" db="EMBL/GenBank/DDBJ databases">
        <title>Sunflower complete genome.</title>
        <authorList>
            <person name="Langlade N."/>
            <person name="Munos S."/>
        </authorList>
    </citation>
    <scope>NUCLEOTIDE SEQUENCE [LARGE SCALE GENOMIC DNA]</scope>
    <source>
        <tissue evidence="3">Leaves</tissue>
    </source>
</reference>
<dbReference type="OMA" id="ANINEFE"/>
<proteinExistence type="predicted"/>
<evidence type="ECO:0000259" key="1">
    <source>
        <dbReference type="SMART" id="SM00256"/>
    </source>
</evidence>
<protein>
    <submittedName>
        <fullName evidence="2">F-box domain, FIST domain, F-box-like domain superfamily protein</fullName>
    </submittedName>
    <submittedName>
        <fullName evidence="3">Putative F-box domain, FIST domain-containing protein</fullName>
    </submittedName>
</protein>
<dbReference type="GO" id="GO:0000209">
    <property type="term" value="P:protein polyubiquitination"/>
    <property type="evidence" value="ECO:0000318"/>
    <property type="project" value="GO_Central"/>
</dbReference>
<dbReference type="PANTHER" id="PTHR14939">
    <property type="entry name" value="F-BOX ONLY PROTEIN 22"/>
    <property type="match status" value="1"/>
</dbReference>
<dbReference type="InterPro" id="IPR036047">
    <property type="entry name" value="F-box-like_dom_sf"/>
</dbReference>
<dbReference type="SUPFAM" id="SSF81383">
    <property type="entry name" value="F-box domain"/>
    <property type="match status" value="1"/>
</dbReference>
<evidence type="ECO:0000313" key="3">
    <source>
        <dbReference type="EMBL" id="OTG33404.1"/>
    </source>
</evidence>
<dbReference type="Gramene" id="mRNA:HanXRQr2_Chr02g0049441">
    <property type="protein sequence ID" value="mRNA:HanXRQr2_Chr02g0049441"/>
    <property type="gene ID" value="HanXRQr2_Chr02g0049441"/>
</dbReference>
<dbReference type="Proteomes" id="UP000215914">
    <property type="component" value="Chromosome 2"/>
</dbReference>
<dbReference type="Pfam" id="PF00646">
    <property type="entry name" value="F-box"/>
    <property type="match status" value="1"/>
</dbReference>
<reference evidence="2 4" key="1">
    <citation type="journal article" date="2017" name="Nature">
        <title>The sunflower genome provides insights into oil metabolism, flowering and Asterid evolution.</title>
        <authorList>
            <person name="Badouin H."/>
            <person name="Gouzy J."/>
            <person name="Grassa C.J."/>
            <person name="Murat F."/>
            <person name="Staton S.E."/>
            <person name="Cottret L."/>
            <person name="Lelandais-Briere C."/>
            <person name="Owens G.L."/>
            <person name="Carrere S."/>
            <person name="Mayjonade B."/>
            <person name="Legrand L."/>
            <person name="Gill N."/>
            <person name="Kane N.C."/>
            <person name="Bowers J.E."/>
            <person name="Hubner S."/>
            <person name="Bellec A."/>
            <person name="Berard A."/>
            <person name="Berges H."/>
            <person name="Blanchet N."/>
            <person name="Boniface M.C."/>
            <person name="Brunel D."/>
            <person name="Catrice O."/>
            <person name="Chaidir N."/>
            <person name="Claudel C."/>
            <person name="Donnadieu C."/>
            <person name="Faraut T."/>
            <person name="Fievet G."/>
            <person name="Helmstetter N."/>
            <person name="King M."/>
            <person name="Knapp S.J."/>
            <person name="Lai Z."/>
            <person name="Le Paslier M.C."/>
            <person name="Lippi Y."/>
            <person name="Lorenzon L."/>
            <person name="Mandel J.R."/>
            <person name="Marage G."/>
            <person name="Marchand G."/>
            <person name="Marquand E."/>
            <person name="Bret-Mestries E."/>
            <person name="Morien E."/>
            <person name="Nambeesan S."/>
            <person name="Nguyen T."/>
            <person name="Pegot-Espagnet P."/>
            <person name="Pouilly N."/>
            <person name="Raftis F."/>
            <person name="Sallet E."/>
            <person name="Schiex T."/>
            <person name="Thomas J."/>
            <person name="Vandecasteele C."/>
            <person name="Vares D."/>
            <person name="Vear F."/>
            <person name="Vautrin S."/>
            <person name="Crespi M."/>
            <person name="Mangin B."/>
            <person name="Burke J.M."/>
            <person name="Salse J."/>
            <person name="Munos S."/>
            <person name="Vincourt P."/>
            <person name="Rieseberg L.H."/>
            <person name="Langlade N.B."/>
        </authorList>
    </citation>
    <scope>NUCLEOTIDE SEQUENCE [LARGE SCALE GENOMIC DNA]</scope>
    <source>
        <strain evidence="4">cv. SF193</strain>
        <tissue evidence="2">Leaves</tissue>
    </source>
</reference>
<name>A0A251VDA4_HELAN</name>
<dbReference type="InterPro" id="IPR001810">
    <property type="entry name" value="F-box_dom"/>
</dbReference>
<dbReference type="InterPro" id="IPR013702">
    <property type="entry name" value="FIST_domain_N"/>
</dbReference>
<accession>A0A251VDA4</accession>
<dbReference type="GO" id="GO:0032436">
    <property type="term" value="P:positive regulation of proteasomal ubiquitin-dependent protein catabolic process"/>
    <property type="evidence" value="ECO:0000318"/>
    <property type="project" value="GO_Central"/>
</dbReference>
<dbReference type="EMBL" id="CM007891">
    <property type="protein sequence ID" value="OTG33404.1"/>
    <property type="molecule type" value="Genomic_DNA"/>
</dbReference>
<reference evidence="2" key="3">
    <citation type="submission" date="2020-06" db="EMBL/GenBank/DDBJ databases">
        <title>Helianthus annuus Genome sequencing and assembly Release 2.</title>
        <authorList>
            <person name="Gouzy J."/>
            <person name="Langlade N."/>
            <person name="Munos S."/>
        </authorList>
    </citation>
    <scope>NUCLEOTIDE SEQUENCE</scope>
    <source>
        <tissue evidence="2">Leaves</tissue>
    </source>
</reference>
<dbReference type="EMBL" id="MNCJ02000317">
    <property type="protein sequence ID" value="KAF5817133.1"/>
    <property type="molecule type" value="Genomic_DNA"/>
</dbReference>
<evidence type="ECO:0000313" key="2">
    <source>
        <dbReference type="EMBL" id="KAF5817133.1"/>
    </source>
</evidence>
<gene>
    <name evidence="3" type="ORF">HannXRQ_Chr02g0034341</name>
    <name evidence="2" type="ORF">HanXRQr2_Chr02g0049441</name>
</gene>
<dbReference type="PANTHER" id="PTHR14939:SF5">
    <property type="entry name" value="F-BOX ONLY PROTEIN 22"/>
    <property type="match status" value="1"/>
</dbReference>
<dbReference type="FunCoup" id="A0A251VDA4">
    <property type="interactions" value="621"/>
</dbReference>
<organism evidence="3 4">
    <name type="scientific">Helianthus annuus</name>
    <name type="common">Common sunflower</name>
    <dbReference type="NCBI Taxonomy" id="4232"/>
    <lineage>
        <taxon>Eukaryota</taxon>
        <taxon>Viridiplantae</taxon>
        <taxon>Streptophyta</taxon>
        <taxon>Embryophyta</taxon>
        <taxon>Tracheophyta</taxon>
        <taxon>Spermatophyta</taxon>
        <taxon>Magnoliopsida</taxon>
        <taxon>eudicotyledons</taxon>
        <taxon>Gunneridae</taxon>
        <taxon>Pentapetalae</taxon>
        <taxon>asterids</taxon>
        <taxon>campanulids</taxon>
        <taxon>Asterales</taxon>
        <taxon>Asteraceae</taxon>
        <taxon>Asteroideae</taxon>
        <taxon>Heliantheae alliance</taxon>
        <taxon>Heliantheae</taxon>
        <taxon>Helianthus</taxon>
    </lineage>
</organism>